<dbReference type="HOGENOM" id="CLU_157420_0_0_1"/>
<sequence length="95" mass="10591">MYNIKKYPAVMCRCQGRTGYTFSSGTYACPRCHVTRSSWVVQLGHSTYMHALCTLRESCHTCSICGLFLGVAQSVGIVLDRTHVFGEDMMMEAKA</sequence>
<dbReference type="AlphaFoldDB" id="A0A0C3J0Q8"/>
<name>A0A0C3J0Q8_PISTI</name>
<dbReference type="EMBL" id="KN831980">
    <property type="protein sequence ID" value="KIO02668.1"/>
    <property type="molecule type" value="Genomic_DNA"/>
</dbReference>
<evidence type="ECO:0000313" key="1">
    <source>
        <dbReference type="EMBL" id="KIO02668.1"/>
    </source>
</evidence>
<proteinExistence type="predicted"/>
<reference evidence="1 2" key="1">
    <citation type="submission" date="2014-04" db="EMBL/GenBank/DDBJ databases">
        <authorList>
            <consortium name="DOE Joint Genome Institute"/>
            <person name="Kuo A."/>
            <person name="Kohler A."/>
            <person name="Costa M.D."/>
            <person name="Nagy L.G."/>
            <person name="Floudas D."/>
            <person name="Copeland A."/>
            <person name="Barry K.W."/>
            <person name="Cichocki N."/>
            <person name="Veneault-Fourrey C."/>
            <person name="LaButti K."/>
            <person name="Lindquist E.A."/>
            <person name="Lipzen A."/>
            <person name="Lundell T."/>
            <person name="Morin E."/>
            <person name="Murat C."/>
            <person name="Sun H."/>
            <person name="Tunlid A."/>
            <person name="Henrissat B."/>
            <person name="Grigoriev I.V."/>
            <person name="Hibbett D.S."/>
            <person name="Martin F."/>
            <person name="Nordberg H.P."/>
            <person name="Cantor M.N."/>
            <person name="Hua S.X."/>
        </authorList>
    </citation>
    <scope>NUCLEOTIDE SEQUENCE [LARGE SCALE GENOMIC DNA]</scope>
    <source>
        <strain evidence="1 2">Marx 270</strain>
    </source>
</reference>
<dbReference type="Proteomes" id="UP000054217">
    <property type="component" value="Unassembled WGS sequence"/>
</dbReference>
<accession>A0A0C3J0Q8</accession>
<reference evidence="2" key="2">
    <citation type="submission" date="2015-01" db="EMBL/GenBank/DDBJ databases">
        <title>Evolutionary Origins and Diversification of the Mycorrhizal Mutualists.</title>
        <authorList>
            <consortium name="DOE Joint Genome Institute"/>
            <consortium name="Mycorrhizal Genomics Consortium"/>
            <person name="Kohler A."/>
            <person name="Kuo A."/>
            <person name="Nagy L.G."/>
            <person name="Floudas D."/>
            <person name="Copeland A."/>
            <person name="Barry K.W."/>
            <person name="Cichocki N."/>
            <person name="Veneault-Fourrey C."/>
            <person name="LaButti K."/>
            <person name="Lindquist E.A."/>
            <person name="Lipzen A."/>
            <person name="Lundell T."/>
            <person name="Morin E."/>
            <person name="Murat C."/>
            <person name="Riley R."/>
            <person name="Ohm R."/>
            <person name="Sun H."/>
            <person name="Tunlid A."/>
            <person name="Henrissat B."/>
            <person name="Grigoriev I.V."/>
            <person name="Hibbett D.S."/>
            <person name="Martin F."/>
        </authorList>
    </citation>
    <scope>NUCLEOTIDE SEQUENCE [LARGE SCALE GENOMIC DNA]</scope>
    <source>
        <strain evidence="2">Marx 270</strain>
    </source>
</reference>
<evidence type="ECO:0000313" key="2">
    <source>
        <dbReference type="Proteomes" id="UP000054217"/>
    </source>
</evidence>
<organism evidence="1 2">
    <name type="scientific">Pisolithus tinctorius Marx 270</name>
    <dbReference type="NCBI Taxonomy" id="870435"/>
    <lineage>
        <taxon>Eukaryota</taxon>
        <taxon>Fungi</taxon>
        <taxon>Dikarya</taxon>
        <taxon>Basidiomycota</taxon>
        <taxon>Agaricomycotina</taxon>
        <taxon>Agaricomycetes</taxon>
        <taxon>Agaricomycetidae</taxon>
        <taxon>Boletales</taxon>
        <taxon>Sclerodermatineae</taxon>
        <taxon>Pisolithaceae</taxon>
        <taxon>Pisolithus</taxon>
    </lineage>
</organism>
<gene>
    <name evidence="1" type="ORF">M404DRAFT_639090</name>
</gene>
<dbReference type="PROSITE" id="PS51257">
    <property type="entry name" value="PROKAR_LIPOPROTEIN"/>
    <property type="match status" value="1"/>
</dbReference>
<keyword evidence="2" id="KW-1185">Reference proteome</keyword>
<protein>
    <submittedName>
        <fullName evidence="1">Uncharacterized protein</fullName>
    </submittedName>
</protein>
<dbReference type="InParanoid" id="A0A0C3J0Q8"/>